<dbReference type="InterPro" id="IPR017441">
    <property type="entry name" value="Protein_kinase_ATP_BS"/>
</dbReference>
<dbReference type="PROSITE" id="PS00107">
    <property type="entry name" value="PROTEIN_KINASE_ATP"/>
    <property type="match status" value="1"/>
</dbReference>
<dbReference type="OrthoDB" id="541276at2759"/>
<name>A0A8S1IZ22_9CHLO</name>
<dbReference type="GO" id="GO:0035556">
    <property type="term" value="P:intracellular signal transduction"/>
    <property type="evidence" value="ECO:0007669"/>
    <property type="project" value="TreeGrafter"/>
</dbReference>
<feature type="binding site" evidence="6">
    <location>
        <position position="48"/>
    </location>
    <ligand>
        <name>ATP</name>
        <dbReference type="ChEBI" id="CHEBI:30616"/>
    </ligand>
</feature>
<evidence type="ECO:0000313" key="9">
    <source>
        <dbReference type="Proteomes" id="UP000708148"/>
    </source>
</evidence>
<organism evidence="8 9">
    <name type="scientific">Ostreobium quekettii</name>
    <dbReference type="NCBI Taxonomy" id="121088"/>
    <lineage>
        <taxon>Eukaryota</taxon>
        <taxon>Viridiplantae</taxon>
        <taxon>Chlorophyta</taxon>
        <taxon>core chlorophytes</taxon>
        <taxon>Ulvophyceae</taxon>
        <taxon>TCBD clade</taxon>
        <taxon>Bryopsidales</taxon>
        <taxon>Ostreobineae</taxon>
        <taxon>Ostreobiaceae</taxon>
        <taxon>Ostreobium</taxon>
    </lineage>
</organism>
<dbReference type="PANTHER" id="PTHR24346">
    <property type="entry name" value="MAP/MICROTUBULE AFFINITY-REGULATING KINASE"/>
    <property type="match status" value="1"/>
</dbReference>
<dbReference type="GO" id="GO:0005524">
    <property type="term" value="F:ATP binding"/>
    <property type="evidence" value="ECO:0007669"/>
    <property type="project" value="UniProtKB-UniRule"/>
</dbReference>
<keyword evidence="5 6" id="KW-0067">ATP-binding</keyword>
<dbReference type="Gene3D" id="1.10.510.10">
    <property type="entry name" value="Transferase(Phosphotransferase) domain 1"/>
    <property type="match status" value="1"/>
</dbReference>
<keyword evidence="4" id="KW-0418">Kinase</keyword>
<evidence type="ECO:0000256" key="3">
    <source>
        <dbReference type="ARBA" id="ARBA00022741"/>
    </source>
</evidence>
<comment type="caution">
    <text evidence="8">The sequence shown here is derived from an EMBL/GenBank/DDBJ whole genome shotgun (WGS) entry which is preliminary data.</text>
</comment>
<evidence type="ECO:0000256" key="2">
    <source>
        <dbReference type="ARBA" id="ARBA00022679"/>
    </source>
</evidence>
<proteinExistence type="predicted"/>
<evidence type="ECO:0000256" key="6">
    <source>
        <dbReference type="PROSITE-ProRule" id="PRU10141"/>
    </source>
</evidence>
<dbReference type="GO" id="GO:0005737">
    <property type="term" value="C:cytoplasm"/>
    <property type="evidence" value="ECO:0007669"/>
    <property type="project" value="TreeGrafter"/>
</dbReference>
<dbReference type="PANTHER" id="PTHR24346:SF82">
    <property type="entry name" value="KP78A-RELATED"/>
    <property type="match status" value="1"/>
</dbReference>
<reference evidence="8" key="1">
    <citation type="submission" date="2020-12" db="EMBL/GenBank/DDBJ databases">
        <authorList>
            <person name="Iha C."/>
        </authorList>
    </citation>
    <scope>NUCLEOTIDE SEQUENCE</scope>
</reference>
<dbReference type="PROSITE" id="PS50011">
    <property type="entry name" value="PROTEIN_KINASE_DOM"/>
    <property type="match status" value="1"/>
</dbReference>
<gene>
    <name evidence="8" type="ORF">OSTQU699_LOCUS4414</name>
</gene>
<sequence>MAKKDTQLPDLPEPYEYVDTLGSGSYGVVVLAKDATVKDPEKAKVAIKIIRAPQKMQVQAVARELMIHGAIKHPHIVPVHRCFSTEEHIGVVMEYIRGGRLFDMVNNVGPFPEAKARWIFRQLMDAVRYIHKDMNSMHRDIKLENIILADAKKQWPTIYLCDFGFARTRGPQFGPTISCVGSPNYFAPEILLRNAKNQRYDGKKADIYSCGACLFVMLFGFYPQGVVTKDRKAGKIDVDSIYIEIPKVQRQRLHPGHKEVPIGPECLNFLSQLLEPDPEKRLTLEGIWKDRWFRDNTHRRRRKVAAVLGR</sequence>
<dbReference type="SUPFAM" id="SSF56112">
    <property type="entry name" value="Protein kinase-like (PK-like)"/>
    <property type="match status" value="1"/>
</dbReference>
<protein>
    <recommendedName>
        <fullName evidence="7">Protein kinase domain-containing protein</fullName>
    </recommendedName>
</protein>
<evidence type="ECO:0000313" key="8">
    <source>
        <dbReference type="EMBL" id="CAD7699055.1"/>
    </source>
</evidence>
<dbReference type="InterPro" id="IPR011009">
    <property type="entry name" value="Kinase-like_dom_sf"/>
</dbReference>
<keyword evidence="3 6" id="KW-0547">Nucleotide-binding</keyword>
<dbReference type="Pfam" id="PF00069">
    <property type="entry name" value="Pkinase"/>
    <property type="match status" value="1"/>
</dbReference>
<dbReference type="SMART" id="SM00220">
    <property type="entry name" value="S_TKc"/>
    <property type="match status" value="1"/>
</dbReference>
<dbReference type="GO" id="GO:0004674">
    <property type="term" value="F:protein serine/threonine kinase activity"/>
    <property type="evidence" value="ECO:0007669"/>
    <property type="project" value="UniProtKB-KW"/>
</dbReference>
<keyword evidence="1" id="KW-0723">Serine/threonine-protein kinase</keyword>
<dbReference type="AlphaFoldDB" id="A0A8S1IZ22"/>
<dbReference type="InterPro" id="IPR000719">
    <property type="entry name" value="Prot_kinase_dom"/>
</dbReference>
<evidence type="ECO:0000256" key="4">
    <source>
        <dbReference type="ARBA" id="ARBA00022777"/>
    </source>
</evidence>
<feature type="domain" description="Protein kinase" evidence="7">
    <location>
        <begin position="15"/>
        <end position="293"/>
    </location>
</feature>
<evidence type="ECO:0000256" key="5">
    <source>
        <dbReference type="ARBA" id="ARBA00022840"/>
    </source>
</evidence>
<keyword evidence="9" id="KW-1185">Reference proteome</keyword>
<dbReference type="Proteomes" id="UP000708148">
    <property type="component" value="Unassembled WGS sequence"/>
</dbReference>
<accession>A0A8S1IZ22</accession>
<evidence type="ECO:0000259" key="7">
    <source>
        <dbReference type="PROSITE" id="PS50011"/>
    </source>
</evidence>
<evidence type="ECO:0000256" key="1">
    <source>
        <dbReference type="ARBA" id="ARBA00022527"/>
    </source>
</evidence>
<keyword evidence="2" id="KW-0808">Transferase</keyword>
<dbReference type="EMBL" id="CAJHUC010000948">
    <property type="protein sequence ID" value="CAD7699055.1"/>
    <property type="molecule type" value="Genomic_DNA"/>
</dbReference>